<dbReference type="KEGG" id="vcop:MM50RIKEN_07670"/>
<evidence type="ECO:0000256" key="1">
    <source>
        <dbReference type="SAM" id="MobiDB-lite"/>
    </source>
</evidence>
<proteinExistence type="predicted"/>
<dbReference type="AlphaFoldDB" id="A0A810PZG7"/>
<evidence type="ECO:0000313" key="2">
    <source>
        <dbReference type="EMBL" id="BCK81004.1"/>
    </source>
</evidence>
<feature type="compositionally biased region" description="Basic and acidic residues" evidence="1">
    <location>
        <begin position="230"/>
        <end position="239"/>
    </location>
</feature>
<dbReference type="EMBL" id="AP023418">
    <property type="protein sequence ID" value="BCK81004.1"/>
    <property type="molecule type" value="Genomic_DNA"/>
</dbReference>
<name>A0A810PZG7_9FIRM</name>
<dbReference type="Proteomes" id="UP000681035">
    <property type="component" value="Chromosome"/>
</dbReference>
<feature type="compositionally biased region" description="Basic and acidic residues" evidence="1">
    <location>
        <begin position="201"/>
        <end position="218"/>
    </location>
</feature>
<gene>
    <name evidence="2" type="ORF">MM50RIKEN_07670</name>
</gene>
<accession>A0A810PZG7</accession>
<protein>
    <submittedName>
        <fullName evidence="2">Uncharacterized protein</fullName>
    </submittedName>
</protein>
<sequence length="634" mass="71226">MWGTEKLIGKLKDFIAKVKAYFDGLTTNTKAEAALLKEMRDGGLHYLERIVEAYDKAATAAVESYQGAETRSEGGETQYMARGKYWRPQLKRAEWELLERRMNDEIKSGENFLDEATKWVYADEKGVQVFALYGIGDGTEATPLYAVGGKQAVKEAKNINVYMEGSNNDGSTVDFKRWLEVHQHSRMGQGGSVLQSGRGGRNGDENGRIHSGQHERNAGRASGRSSENQRGVKDQFSIREIKGEDGRNYGKGVYLDSTLLEGLTDAERKEMMRERVKELGGQTITAYDPNGEAVDIRIAAPSEKFRNRNGRKVAATKDIAVKGNAVKIKQETVVLADEVIRTSQYKESKPASYPHGWLDNNGKNAWDKRITYLQDKNNTVWEATLHIATSTNGVKYLYDISPIKKVGRARELATSTTGDIVAQGQTESQAQIRSSPLSDRDVLRIAAQMAKNSESMLDIKKNHPASSLFRAYNSVPAASAEWLYWQYNLCWAECQHQGLAFFLRGSVNRFSVNFFSIEVITASLSFFRTIQVCCVDIEIKTDFTAHIWRTRILKYTKSLSIADQFPGFNIISVLFLTEFLCIFFDKCNSIFDDISRIHSDSTPLEHFFSMPCREAATLPDCTCVRTMNFNPCAP</sequence>
<feature type="region of interest" description="Disordered" evidence="1">
    <location>
        <begin position="186"/>
        <end position="239"/>
    </location>
</feature>
<dbReference type="RefSeq" id="WP_213541818.1">
    <property type="nucleotide sequence ID" value="NZ_AP023418.1"/>
</dbReference>
<reference evidence="2" key="1">
    <citation type="submission" date="2020-09" db="EMBL/GenBank/DDBJ databases">
        <title>New species isolated from human feces.</title>
        <authorList>
            <person name="Kitahara M."/>
            <person name="Shigeno Y."/>
            <person name="Shime M."/>
            <person name="Matsumoto Y."/>
            <person name="Nakamura S."/>
            <person name="Motooka D."/>
            <person name="Fukuoka S."/>
            <person name="Nishikawa H."/>
            <person name="Benno Y."/>
        </authorList>
    </citation>
    <scope>NUCLEOTIDE SEQUENCE</scope>
    <source>
        <strain evidence="2">MM50</strain>
    </source>
</reference>
<keyword evidence="3" id="KW-1185">Reference proteome</keyword>
<organism evidence="2 3">
    <name type="scientific">Vescimonas coprocola</name>
    <dbReference type="NCBI Taxonomy" id="2714355"/>
    <lineage>
        <taxon>Bacteria</taxon>
        <taxon>Bacillati</taxon>
        <taxon>Bacillota</taxon>
        <taxon>Clostridia</taxon>
        <taxon>Eubacteriales</taxon>
        <taxon>Oscillospiraceae</taxon>
        <taxon>Vescimonas</taxon>
    </lineage>
</organism>
<evidence type="ECO:0000313" key="3">
    <source>
        <dbReference type="Proteomes" id="UP000681035"/>
    </source>
</evidence>